<sequence length="168" mass="19315">MKSFDILVFDEAERLLDMQFEGTDLSQPLRTQEWRIWDLLWTSVKGAAANSIGDRHPRTVSPLQSGMCGRREDNLMVHFLQNQNQLVGILWKDPGVPGKVVKKLQSGILKFTGVVAQKIAIPEEESYIRLPKMLELRGKLSEGFMFMKMIQLPFKDKTGQKQRQKLLE</sequence>
<organism evidence="1 2">
    <name type="scientific">Balaenoptera physalus</name>
    <name type="common">Fin whale</name>
    <name type="synonym">Balaena physalus</name>
    <dbReference type="NCBI Taxonomy" id="9770"/>
    <lineage>
        <taxon>Eukaryota</taxon>
        <taxon>Metazoa</taxon>
        <taxon>Chordata</taxon>
        <taxon>Craniata</taxon>
        <taxon>Vertebrata</taxon>
        <taxon>Euteleostomi</taxon>
        <taxon>Mammalia</taxon>
        <taxon>Eutheria</taxon>
        <taxon>Laurasiatheria</taxon>
        <taxon>Artiodactyla</taxon>
        <taxon>Whippomorpha</taxon>
        <taxon>Cetacea</taxon>
        <taxon>Mysticeti</taxon>
        <taxon>Balaenopteridae</taxon>
        <taxon>Balaenoptera</taxon>
    </lineage>
</organism>
<protein>
    <submittedName>
        <fullName evidence="1">Uncharacterized protein</fullName>
    </submittedName>
</protein>
<dbReference type="AlphaFoldDB" id="A0A643CG75"/>
<reference evidence="1 2" key="1">
    <citation type="journal article" date="2019" name="PLoS ONE">
        <title>Genomic analyses reveal an absence of contemporary introgressive admixture between fin whales and blue whales, despite known hybrids.</title>
        <authorList>
            <person name="Westbury M.V."/>
            <person name="Petersen B."/>
            <person name="Lorenzen E.D."/>
        </authorList>
    </citation>
    <scope>NUCLEOTIDE SEQUENCE [LARGE SCALE GENOMIC DNA]</scope>
    <source>
        <strain evidence="1">FinWhale-01</strain>
    </source>
</reference>
<evidence type="ECO:0000313" key="2">
    <source>
        <dbReference type="Proteomes" id="UP000437017"/>
    </source>
</evidence>
<name>A0A643CG75_BALPH</name>
<dbReference type="Proteomes" id="UP000437017">
    <property type="component" value="Unassembled WGS sequence"/>
</dbReference>
<accession>A0A643CG75</accession>
<dbReference type="EMBL" id="SGJD01001586">
    <property type="protein sequence ID" value="KAB0399247.1"/>
    <property type="molecule type" value="Genomic_DNA"/>
</dbReference>
<keyword evidence="2" id="KW-1185">Reference proteome</keyword>
<proteinExistence type="predicted"/>
<gene>
    <name evidence="1" type="ORF">E2I00_013912</name>
</gene>
<comment type="caution">
    <text evidence="1">The sequence shown here is derived from an EMBL/GenBank/DDBJ whole genome shotgun (WGS) entry which is preliminary data.</text>
</comment>
<evidence type="ECO:0000313" key="1">
    <source>
        <dbReference type="EMBL" id="KAB0399247.1"/>
    </source>
</evidence>